<name>A0A8J2RZP0_9CRUS</name>
<dbReference type="CDD" id="cd05157">
    <property type="entry name" value="ETNK_euk"/>
    <property type="match status" value="1"/>
</dbReference>
<evidence type="ECO:0000256" key="4">
    <source>
        <dbReference type="ARBA" id="ARBA00038211"/>
    </source>
</evidence>
<protein>
    <recommendedName>
        <fullName evidence="5">ethanolamine kinase</fullName>
        <ecNumber evidence="5">2.7.1.82</ecNumber>
    </recommendedName>
</protein>
<dbReference type="AlphaFoldDB" id="A0A8J2RZP0"/>
<comment type="caution">
    <text evidence="6">The sequence shown here is derived from an EMBL/GenBank/DDBJ whole genome shotgun (WGS) entry which is preliminary data.</text>
</comment>
<accession>A0A8J2RZP0</accession>
<organism evidence="6 7">
    <name type="scientific">Daphnia galeata</name>
    <dbReference type="NCBI Taxonomy" id="27404"/>
    <lineage>
        <taxon>Eukaryota</taxon>
        <taxon>Metazoa</taxon>
        <taxon>Ecdysozoa</taxon>
        <taxon>Arthropoda</taxon>
        <taxon>Crustacea</taxon>
        <taxon>Branchiopoda</taxon>
        <taxon>Diplostraca</taxon>
        <taxon>Cladocera</taxon>
        <taxon>Anomopoda</taxon>
        <taxon>Daphniidae</taxon>
        <taxon>Daphnia</taxon>
    </lineage>
</organism>
<keyword evidence="7" id="KW-1185">Reference proteome</keyword>
<dbReference type="EC" id="2.7.1.82" evidence="5"/>
<dbReference type="EMBL" id="CAKKLH010000223">
    <property type="protein sequence ID" value="CAH0106448.1"/>
    <property type="molecule type" value="Genomic_DNA"/>
</dbReference>
<evidence type="ECO:0000313" key="6">
    <source>
        <dbReference type="EMBL" id="CAH0106448.1"/>
    </source>
</evidence>
<keyword evidence="2" id="KW-1208">Phospholipid metabolism</keyword>
<evidence type="ECO:0000256" key="2">
    <source>
        <dbReference type="ARBA" id="ARBA00023264"/>
    </source>
</evidence>
<evidence type="ECO:0000256" key="5">
    <source>
        <dbReference type="ARBA" id="ARBA00038874"/>
    </source>
</evidence>
<dbReference type="InterPro" id="IPR011009">
    <property type="entry name" value="Kinase-like_dom_sf"/>
</dbReference>
<dbReference type="PANTHER" id="PTHR22603:SF66">
    <property type="entry name" value="ETHANOLAMINE KINASE"/>
    <property type="match status" value="1"/>
</dbReference>
<dbReference type="OrthoDB" id="10267235at2759"/>
<evidence type="ECO:0000313" key="7">
    <source>
        <dbReference type="Proteomes" id="UP000789390"/>
    </source>
</evidence>
<dbReference type="GO" id="GO:0004305">
    <property type="term" value="F:ethanolamine kinase activity"/>
    <property type="evidence" value="ECO:0007669"/>
    <property type="project" value="UniProtKB-EC"/>
</dbReference>
<keyword evidence="1" id="KW-0594">Phospholipid biosynthesis</keyword>
<comment type="pathway">
    <text evidence="3">Phospholipid metabolism; phosphatidylethanolamine biosynthesis; phosphatidylethanolamine from ethanolamine: step 1/3.</text>
</comment>
<dbReference type="GO" id="GO:0005737">
    <property type="term" value="C:cytoplasm"/>
    <property type="evidence" value="ECO:0007669"/>
    <property type="project" value="TreeGrafter"/>
</dbReference>
<dbReference type="SUPFAM" id="SSF56112">
    <property type="entry name" value="Protein kinase-like (PK-like)"/>
    <property type="match status" value="1"/>
</dbReference>
<dbReference type="Proteomes" id="UP000789390">
    <property type="component" value="Unassembled WGS sequence"/>
</dbReference>
<dbReference type="Gene3D" id="3.30.200.20">
    <property type="entry name" value="Phosphorylase Kinase, domain 1"/>
    <property type="match status" value="1"/>
</dbReference>
<dbReference type="GO" id="GO:0006646">
    <property type="term" value="P:phosphatidylethanolamine biosynthetic process"/>
    <property type="evidence" value="ECO:0007669"/>
    <property type="project" value="TreeGrafter"/>
</dbReference>
<evidence type="ECO:0000256" key="3">
    <source>
        <dbReference type="ARBA" id="ARBA00037883"/>
    </source>
</evidence>
<sequence length="353" mass="41166">MSSDFVYRELELVIDAENLINGAFKVVKQLRQNWLFDRMKFQIFTGGLTNKLIGIHHNGDQSDTILVRVYGVNTERIIDHKNEIRILQFLNTSGLGSKIYASFNNGLAYQYLFGRILDEQSCYDAMIYPLVAAKMAHIHLQMTKYKTNSAVDEHKSVLWDKINSFIALSSDTCEEGKSGQLNKQRNFPSKAKLKQEFEWLKTHLDKFKSPLVLCHNDLLLGNILYDEKSNVVHFIDFEYAGPNYQAYDIANHFNEISGENLWARYPNEGFRRDWLEAYLKVFDNCQYLDETKLKRMLNEIEHFRLASHFFCGAWGIYQAANSKLDFDFISYSNSRLQEYYRVKSTLLPSNSLE</sequence>
<evidence type="ECO:0000256" key="1">
    <source>
        <dbReference type="ARBA" id="ARBA00023209"/>
    </source>
</evidence>
<proteinExistence type="inferred from homology"/>
<reference evidence="6" key="1">
    <citation type="submission" date="2021-11" db="EMBL/GenBank/DDBJ databases">
        <authorList>
            <person name="Schell T."/>
        </authorList>
    </citation>
    <scope>NUCLEOTIDE SEQUENCE</scope>
    <source>
        <strain evidence="6">M5</strain>
    </source>
</reference>
<dbReference type="Gene3D" id="3.90.1200.10">
    <property type="match status" value="1"/>
</dbReference>
<keyword evidence="1" id="KW-0444">Lipid biosynthesis</keyword>
<comment type="similarity">
    <text evidence="4">Belongs to the choline/ethanolamine kinase family.</text>
</comment>
<gene>
    <name evidence="6" type="ORF">DGAL_LOCUS9603</name>
</gene>
<dbReference type="Pfam" id="PF01633">
    <property type="entry name" value="Choline_kinase"/>
    <property type="match status" value="1"/>
</dbReference>
<keyword evidence="1" id="KW-0443">Lipid metabolism</keyword>
<dbReference type="PANTHER" id="PTHR22603">
    <property type="entry name" value="CHOLINE/ETHANOALAMINE KINASE"/>
    <property type="match status" value="1"/>
</dbReference>